<keyword evidence="2" id="KW-0732">Signal</keyword>
<proteinExistence type="predicted"/>
<evidence type="ECO:0008006" key="5">
    <source>
        <dbReference type="Google" id="ProtNLM"/>
    </source>
</evidence>
<feature type="compositionally biased region" description="Polar residues" evidence="1">
    <location>
        <begin position="165"/>
        <end position="183"/>
    </location>
</feature>
<feature type="compositionally biased region" description="Basic and acidic residues" evidence="1">
    <location>
        <begin position="79"/>
        <end position="92"/>
    </location>
</feature>
<reference evidence="3 4" key="1">
    <citation type="journal article" date="2018" name="Nat. Genet.">
        <title>The Rosa genome provides new insights in the design of modern roses.</title>
        <authorList>
            <person name="Bendahmane M."/>
        </authorList>
    </citation>
    <scope>NUCLEOTIDE SEQUENCE [LARGE SCALE GENOMIC DNA]</scope>
    <source>
        <strain evidence="4">cv. Old Blush</strain>
    </source>
</reference>
<feature type="chain" id="PRO_5015159316" description="Knottin, scorpion toxin" evidence="2">
    <location>
        <begin position="21"/>
        <end position="218"/>
    </location>
</feature>
<feature type="signal peptide" evidence="2">
    <location>
        <begin position="1"/>
        <end position="20"/>
    </location>
</feature>
<feature type="region of interest" description="Disordered" evidence="1">
    <location>
        <begin position="79"/>
        <end position="138"/>
    </location>
</feature>
<sequence>MKFLGGILVFSIILLSLSQAESHFVKPWHLCKAKEVTDPSTPCTPLECSGLCGSLYTGGLGICIAEACECLHSCFKEGPPSRDTKPADDKTPKTVWSSPSSKDLKPDQISKMALSSSKEHLNPERLSEAALSSSKDHLKPERISKVALSSSKDLKRDRISKVALSSSTDLKHQISQVASSSSKDQLKPDRISKYRPSSLNLALLRSPHEPVNKSSMLE</sequence>
<evidence type="ECO:0000313" key="3">
    <source>
        <dbReference type="EMBL" id="PRQ48917.1"/>
    </source>
</evidence>
<protein>
    <recommendedName>
        <fullName evidence="5">Knottin, scorpion toxin</fullName>
    </recommendedName>
</protein>
<evidence type="ECO:0000313" key="4">
    <source>
        <dbReference type="Proteomes" id="UP000238479"/>
    </source>
</evidence>
<gene>
    <name evidence="3" type="ORF">RchiOBHm_Chr2g0116091</name>
</gene>
<comment type="caution">
    <text evidence="3">The sequence shown here is derived from an EMBL/GenBank/DDBJ whole genome shotgun (WGS) entry which is preliminary data.</text>
</comment>
<evidence type="ECO:0000256" key="1">
    <source>
        <dbReference type="SAM" id="MobiDB-lite"/>
    </source>
</evidence>
<feature type="compositionally biased region" description="Basic and acidic residues" evidence="1">
    <location>
        <begin position="117"/>
        <end position="127"/>
    </location>
</feature>
<keyword evidence="4" id="KW-1185">Reference proteome</keyword>
<accession>A0A2P6RR93</accession>
<feature type="region of interest" description="Disordered" evidence="1">
    <location>
        <begin position="165"/>
        <end position="192"/>
    </location>
</feature>
<evidence type="ECO:0000256" key="2">
    <source>
        <dbReference type="SAM" id="SignalP"/>
    </source>
</evidence>
<organism evidence="3 4">
    <name type="scientific">Rosa chinensis</name>
    <name type="common">China rose</name>
    <dbReference type="NCBI Taxonomy" id="74649"/>
    <lineage>
        <taxon>Eukaryota</taxon>
        <taxon>Viridiplantae</taxon>
        <taxon>Streptophyta</taxon>
        <taxon>Embryophyta</taxon>
        <taxon>Tracheophyta</taxon>
        <taxon>Spermatophyta</taxon>
        <taxon>Magnoliopsida</taxon>
        <taxon>eudicotyledons</taxon>
        <taxon>Gunneridae</taxon>
        <taxon>Pentapetalae</taxon>
        <taxon>rosids</taxon>
        <taxon>fabids</taxon>
        <taxon>Rosales</taxon>
        <taxon>Rosaceae</taxon>
        <taxon>Rosoideae</taxon>
        <taxon>Rosoideae incertae sedis</taxon>
        <taxon>Rosa</taxon>
    </lineage>
</organism>
<dbReference type="Proteomes" id="UP000238479">
    <property type="component" value="Chromosome 2"/>
</dbReference>
<dbReference type="AlphaFoldDB" id="A0A2P6RR93"/>
<dbReference type="Gramene" id="PRQ48917">
    <property type="protein sequence ID" value="PRQ48917"/>
    <property type="gene ID" value="RchiOBHm_Chr2g0116091"/>
</dbReference>
<name>A0A2P6RR93_ROSCH</name>
<dbReference type="EMBL" id="PDCK01000040">
    <property type="protein sequence ID" value="PRQ48917.1"/>
    <property type="molecule type" value="Genomic_DNA"/>
</dbReference>